<sequence length="154" mass="15563">MKNHVKAGSLVALCLLCSCAQTAQGKLRQAVYDTASAYHLLASPMPDVMAGRVPGVSLSAGQKALARKASQSVLDELSALEQSIQAGNTLAETAVAALQADFAAFSTCWSGLTGGSTPAACTMATTAGTTTNTTTVTTTTQADADMSVSTNGKE</sequence>
<feature type="chain" id="PRO_5032625280" description="Lipoprotein" evidence="1">
    <location>
        <begin position="24"/>
        <end position="154"/>
    </location>
</feature>
<dbReference type="EMBL" id="JACHIE010000012">
    <property type="protein sequence ID" value="MBB6457931.1"/>
    <property type="molecule type" value="Genomic_DNA"/>
</dbReference>
<organism evidence="2 3">
    <name type="scientific">Acetobacter lovaniensis</name>
    <dbReference type="NCBI Taxonomy" id="104100"/>
    <lineage>
        <taxon>Bacteria</taxon>
        <taxon>Pseudomonadati</taxon>
        <taxon>Pseudomonadota</taxon>
        <taxon>Alphaproteobacteria</taxon>
        <taxon>Acetobacterales</taxon>
        <taxon>Acetobacteraceae</taxon>
        <taxon>Acetobacter</taxon>
    </lineage>
</organism>
<dbReference type="RefSeq" id="WP_242005582.1">
    <property type="nucleotide sequence ID" value="NZ_BAABDB010000042.1"/>
</dbReference>
<evidence type="ECO:0000313" key="2">
    <source>
        <dbReference type="EMBL" id="MBB6457931.1"/>
    </source>
</evidence>
<evidence type="ECO:0000256" key="1">
    <source>
        <dbReference type="SAM" id="SignalP"/>
    </source>
</evidence>
<dbReference type="AlphaFoldDB" id="A0A841QH99"/>
<feature type="signal peptide" evidence="1">
    <location>
        <begin position="1"/>
        <end position="23"/>
    </location>
</feature>
<evidence type="ECO:0008006" key="4">
    <source>
        <dbReference type="Google" id="ProtNLM"/>
    </source>
</evidence>
<accession>A0A841QH99</accession>
<dbReference type="PROSITE" id="PS51257">
    <property type="entry name" value="PROKAR_LIPOPROTEIN"/>
    <property type="match status" value="1"/>
</dbReference>
<keyword evidence="1" id="KW-0732">Signal</keyword>
<reference evidence="2 3" key="1">
    <citation type="submission" date="2020-08" db="EMBL/GenBank/DDBJ databases">
        <title>Genomic Encyclopedia of Type Strains, Phase IV (KMG-IV): sequencing the most valuable type-strain genomes for metagenomic binning, comparative biology and taxonomic classification.</title>
        <authorList>
            <person name="Goeker M."/>
        </authorList>
    </citation>
    <scope>NUCLEOTIDE SEQUENCE [LARGE SCALE GENOMIC DNA]</scope>
    <source>
        <strain evidence="2 3">DSM 4491</strain>
    </source>
</reference>
<dbReference type="Proteomes" id="UP000578000">
    <property type="component" value="Unassembled WGS sequence"/>
</dbReference>
<keyword evidence="3" id="KW-1185">Reference proteome</keyword>
<proteinExistence type="predicted"/>
<name>A0A841QH99_9PROT</name>
<gene>
    <name evidence="2" type="ORF">HNR55_002535</name>
</gene>
<protein>
    <recommendedName>
        <fullName evidence="4">Lipoprotein</fullName>
    </recommendedName>
</protein>
<comment type="caution">
    <text evidence="2">The sequence shown here is derived from an EMBL/GenBank/DDBJ whole genome shotgun (WGS) entry which is preliminary data.</text>
</comment>
<evidence type="ECO:0000313" key="3">
    <source>
        <dbReference type="Proteomes" id="UP000578000"/>
    </source>
</evidence>